<accession>A0ABP1G7F5</accession>
<sequence length="154" mass="17182">MPPDEYIRTLERKNEELTAEIVSLRDLNFTHQLTIKEMRKELQGRPAAKTDKFSPRHNDPIRYDAHPQANTDRAYRNGASPDGIGMAIPVPSTIAPAPLPTIRKSFSGFDPVLNTDTAIHMSSASASPPHTPEERRAIDAEIKALVDKVLHRKP</sequence>
<dbReference type="Proteomes" id="UP001497392">
    <property type="component" value="Unassembled WGS sequence"/>
</dbReference>
<proteinExistence type="predicted"/>
<gene>
    <name evidence="2" type="primary">g9542</name>
    <name evidence="2" type="ORF">VP750_LOCUS8597</name>
</gene>
<evidence type="ECO:0000256" key="1">
    <source>
        <dbReference type="SAM" id="MobiDB-lite"/>
    </source>
</evidence>
<feature type="region of interest" description="Disordered" evidence="1">
    <location>
        <begin position="41"/>
        <end position="83"/>
    </location>
</feature>
<protein>
    <submittedName>
        <fullName evidence="2">G9542 protein</fullName>
    </submittedName>
</protein>
<keyword evidence="3" id="KW-1185">Reference proteome</keyword>
<reference evidence="2 3" key="1">
    <citation type="submission" date="2024-06" db="EMBL/GenBank/DDBJ databases">
        <authorList>
            <person name="Kraege A."/>
            <person name="Thomma B."/>
        </authorList>
    </citation>
    <scope>NUCLEOTIDE SEQUENCE [LARGE SCALE GENOMIC DNA]</scope>
</reference>
<comment type="caution">
    <text evidence="2">The sequence shown here is derived from an EMBL/GenBank/DDBJ whole genome shotgun (WGS) entry which is preliminary data.</text>
</comment>
<evidence type="ECO:0000313" key="3">
    <source>
        <dbReference type="Proteomes" id="UP001497392"/>
    </source>
</evidence>
<feature type="compositionally biased region" description="Basic and acidic residues" evidence="1">
    <location>
        <begin position="41"/>
        <end position="65"/>
    </location>
</feature>
<dbReference type="EMBL" id="CAXHTA020000016">
    <property type="protein sequence ID" value="CAL5226691.1"/>
    <property type="molecule type" value="Genomic_DNA"/>
</dbReference>
<organism evidence="2 3">
    <name type="scientific">Coccomyxa viridis</name>
    <dbReference type="NCBI Taxonomy" id="1274662"/>
    <lineage>
        <taxon>Eukaryota</taxon>
        <taxon>Viridiplantae</taxon>
        <taxon>Chlorophyta</taxon>
        <taxon>core chlorophytes</taxon>
        <taxon>Trebouxiophyceae</taxon>
        <taxon>Trebouxiophyceae incertae sedis</taxon>
        <taxon>Coccomyxaceae</taxon>
        <taxon>Coccomyxa</taxon>
    </lineage>
</organism>
<evidence type="ECO:0000313" key="2">
    <source>
        <dbReference type="EMBL" id="CAL5226691.1"/>
    </source>
</evidence>
<name>A0ABP1G7F5_9CHLO</name>